<dbReference type="AlphaFoldDB" id="A0A438C7X7"/>
<dbReference type="InterPro" id="IPR035897">
    <property type="entry name" value="Toll_tir_struct_dom_sf"/>
</dbReference>
<dbReference type="PANTHER" id="PTHR32009:SF146">
    <property type="entry name" value="TIR DOMAIN-CONTAINING PROTEIN"/>
    <property type="match status" value="1"/>
</dbReference>
<dbReference type="InterPro" id="IPR000157">
    <property type="entry name" value="TIR_dom"/>
</dbReference>
<evidence type="ECO:0000313" key="3">
    <source>
        <dbReference type="EMBL" id="RVW19341.1"/>
    </source>
</evidence>
<name>A0A438C7X7_VITVI</name>
<dbReference type="SUPFAM" id="SSF52200">
    <property type="entry name" value="Toll/Interleukin receptor TIR domain"/>
    <property type="match status" value="1"/>
</dbReference>
<comment type="caution">
    <text evidence="3">The sequence shown here is derived from an EMBL/GenBank/DDBJ whole genome shotgun (WGS) entry which is preliminary data.</text>
</comment>
<dbReference type="Gene3D" id="3.40.50.10140">
    <property type="entry name" value="Toll/interleukin-1 receptor homology (TIR) domain"/>
    <property type="match status" value="1"/>
</dbReference>
<reference evidence="3 4" key="1">
    <citation type="journal article" date="2018" name="PLoS Genet.">
        <title>Population sequencing reveals clonal diversity and ancestral inbreeding in the grapevine cultivar Chardonnay.</title>
        <authorList>
            <person name="Roach M.J."/>
            <person name="Johnson D.L."/>
            <person name="Bohlmann J."/>
            <person name="van Vuuren H.J."/>
            <person name="Jones S.J."/>
            <person name="Pretorius I.S."/>
            <person name="Schmidt S.A."/>
            <person name="Borneman A.R."/>
        </authorList>
    </citation>
    <scope>NUCLEOTIDE SEQUENCE [LARGE SCALE GENOMIC DNA]</scope>
    <source>
        <strain evidence="4">cv. Chardonnay</strain>
        <tissue evidence="3">Leaf</tissue>
    </source>
</reference>
<feature type="domain" description="TIR" evidence="2">
    <location>
        <begin position="11"/>
        <end position="99"/>
    </location>
</feature>
<dbReference type="PROSITE" id="PS50104">
    <property type="entry name" value="TIR"/>
    <property type="match status" value="1"/>
</dbReference>
<dbReference type="Pfam" id="PF01582">
    <property type="entry name" value="TIR"/>
    <property type="match status" value="1"/>
</dbReference>
<dbReference type="Proteomes" id="UP000288805">
    <property type="component" value="Unassembled WGS sequence"/>
</dbReference>
<organism evidence="3 4">
    <name type="scientific">Vitis vinifera</name>
    <name type="common">Grape</name>
    <dbReference type="NCBI Taxonomy" id="29760"/>
    <lineage>
        <taxon>Eukaryota</taxon>
        <taxon>Viridiplantae</taxon>
        <taxon>Streptophyta</taxon>
        <taxon>Embryophyta</taxon>
        <taxon>Tracheophyta</taxon>
        <taxon>Spermatophyta</taxon>
        <taxon>Magnoliopsida</taxon>
        <taxon>eudicotyledons</taxon>
        <taxon>Gunneridae</taxon>
        <taxon>Pentapetalae</taxon>
        <taxon>rosids</taxon>
        <taxon>Vitales</taxon>
        <taxon>Vitaceae</taxon>
        <taxon>Viteae</taxon>
        <taxon>Vitis</taxon>
    </lineage>
</organism>
<dbReference type="SMART" id="SM00255">
    <property type="entry name" value="TIR"/>
    <property type="match status" value="1"/>
</dbReference>
<proteinExistence type="predicted"/>
<evidence type="ECO:0000259" key="2">
    <source>
        <dbReference type="PROSITE" id="PS50104"/>
    </source>
</evidence>
<evidence type="ECO:0000256" key="1">
    <source>
        <dbReference type="ARBA" id="ARBA00023027"/>
    </source>
</evidence>
<evidence type="ECO:0000313" key="4">
    <source>
        <dbReference type="Proteomes" id="UP000288805"/>
    </source>
</evidence>
<keyword evidence="1" id="KW-0520">NAD</keyword>
<dbReference type="EMBL" id="QGNW01002497">
    <property type="protein sequence ID" value="RVW19341.1"/>
    <property type="molecule type" value="Genomic_DNA"/>
</dbReference>
<dbReference type="PANTHER" id="PTHR32009">
    <property type="entry name" value="TMV RESISTANCE PROTEIN N-LIKE"/>
    <property type="match status" value="1"/>
</dbReference>
<dbReference type="GO" id="GO:0007165">
    <property type="term" value="P:signal transduction"/>
    <property type="evidence" value="ECO:0007669"/>
    <property type="project" value="InterPro"/>
</dbReference>
<sequence>MVDVSSSSYQRSYDDFLGFRGEDTHNNFIAHLYDTLCHKGINTFIDDDELKRGEVVSSSLVTAIENSMFSIIILSENYASSRWCLKELVKILECKEIRG</sequence>
<gene>
    <name evidence="3" type="primary">N_82</name>
    <name evidence="3" type="ORF">CK203_090368</name>
</gene>
<protein>
    <submittedName>
        <fullName evidence="3">TMV resistance protein N</fullName>
    </submittedName>
</protein>
<accession>A0A438C7X7</accession>